<dbReference type="EMBL" id="JBHMEC010000018">
    <property type="protein sequence ID" value="MFB9150838.1"/>
    <property type="molecule type" value="Genomic_DNA"/>
</dbReference>
<accession>A0ABV5I2Y5</accession>
<reference evidence="2 3" key="1">
    <citation type="submission" date="2024-09" db="EMBL/GenBank/DDBJ databases">
        <authorList>
            <person name="Sun Q."/>
            <person name="Mori K."/>
        </authorList>
    </citation>
    <scope>NUCLEOTIDE SEQUENCE [LARGE SCALE GENOMIC DNA]</scope>
    <source>
        <strain evidence="2 3">CECT 9424</strain>
    </source>
</reference>
<proteinExistence type="predicted"/>
<dbReference type="Proteomes" id="UP001589670">
    <property type="component" value="Unassembled WGS sequence"/>
</dbReference>
<keyword evidence="3" id="KW-1185">Reference proteome</keyword>
<dbReference type="InterPro" id="IPR052748">
    <property type="entry name" value="ISR_Activator"/>
</dbReference>
<keyword evidence="1" id="KW-0732">Signal</keyword>
<dbReference type="SUPFAM" id="SSF81901">
    <property type="entry name" value="HCP-like"/>
    <property type="match status" value="2"/>
</dbReference>
<dbReference type="InterPro" id="IPR011990">
    <property type="entry name" value="TPR-like_helical_dom_sf"/>
</dbReference>
<gene>
    <name evidence="2" type="ORF">ACFFU4_13875</name>
</gene>
<evidence type="ECO:0000313" key="2">
    <source>
        <dbReference type="EMBL" id="MFB9150838.1"/>
    </source>
</evidence>
<protein>
    <submittedName>
        <fullName evidence="2">Tetratricopeptide repeat protein</fullName>
    </submittedName>
</protein>
<evidence type="ECO:0000313" key="3">
    <source>
        <dbReference type="Proteomes" id="UP001589670"/>
    </source>
</evidence>
<comment type="caution">
    <text evidence="2">The sequence shown here is derived from an EMBL/GenBank/DDBJ whole genome shotgun (WGS) entry which is preliminary data.</text>
</comment>
<dbReference type="PANTHER" id="PTHR45011">
    <property type="entry name" value="DAP3-BINDING CELL DEATH ENHANCER 1"/>
    <property type="match status" value="1"/>
</dbReference>
<organism evidence="2 3">
    <name type="scientific">Roseovarius ramblicola</name>
    <dbReference type="NCBI Taxonomy" id="2022336"/>
    <lineage>
        <taxon>Bacteria</taxon>
        <taxon>Pseudomonadati</taxon>
        <taxon>Pseudomonadota</taxon>
        <taxon>Alphaproteobacteria</taxon>
        <taxon>Rhodobacterales</taxon>
        <taxon>Roseobacteraceae</taxon>
        <taxon>Roseovarius</taxon>
    </lineage>
</organism>
<dbReference type="SMART" id="SM00671">
    <property type="entry name" value="SEL1"/>
    <property type="match status" value="5"/>
</dbReference>
<feature type="chain" id="PRO_5046673065" evidence="1">
    <location>
        <begin position="32"/>
        <end position="359"/>
    </location>
</feature>
<evidence type="ECO:0000256" key="1">
    <source>
        <dbReference type="SAM" id="SignalP"/>
    </source>
</evidence>
<sequence length="359" mass="38066">MRSVTMWSRGYGAIMAGLAALWGGPGSSATASDAAAACHEIAGAPEAGAPVSRAAMTGRFQTLGRARPHCEAAVIGPDPDPAALFHLAVIMQREGVHERARALFAMAAGAGVAAAHTKLGDYYNFGIGPVREDHARAVERYRRAAEAGDAPAQATLAIMYRLGRGVPRDFDRMIALLTESAGAGYHVAQVRLADLHMSARGVPRRLAEEHGLPDPVKAAELYRKAADQGSAEAEAALTKLIEGGADAFDDPATRVAWLRHAAAQGDARAINALGFLHERGEGVDYNPGRAAKLYVEALETGDLPVEDLRGQIGGRWVRWDRDTALAFQTILRERGLYRGALDAQVGPGTLSAARRLTRP</sequence>
<dbReference type="Pfam" id="PF08238">
    <property type="entry name" value="Sel1"/>
    <property type="match status" value="5"/>
</dbReference>
<dbReference type="RefSeq" id="WP_377070390.1">
    <property type="nucleotide sequence ID" value="NZ_JBHMEC010000018.1"/>
</dbReference>
<dbReference type="PANTHER" id="PTHR45011:SF1">
    <property type="entry name" value="DAP3-BINDING CELL DEATH ENHANCER 1"/>
    <property type="match status" value="1"/>
</dbReference>
<dbReference type="Gene3D" id="1.25.40.10">
    <property type="entry name" value="Tetratricopeptide repeat domain"/>
    <property type="match status" value="2"/>
</dbReference>
<name>A0ABV5I2Y5_9RHOB</name>
<dbReference type="InterPro" id="IPR006597">
    <property type="entry name" value="Sel1-like"/>
</dbReference>
<feature type="signal peptide" evidence="1">
    <location>
        <begin position="1"/>
        <end position="31"/>
    </location>
</feature>